<dbReference type="SUPFAM" id="SSF46785">
    <property type="entry name" value="Winged helix' DNA-binding domain"/>
    <property type="match status" value="1"/>
</dbReference>
<protein>
    <recommendedName>
        <fullName evidence="1">HTH marR-type domain-containing protein</fullName>
    </recommendedName>
</protein>
<name>A0A1A2P2R3_MYCSD</name>
<dbReference type="GO" id="GO:0006950">
    <property type="term" value="P:response to stress"/>
    <property type="evidence" value="ECO:0007669"/>
    <property type="project" value="TreeGrafter"/>
</dbReference>
<dbReference type="GO" id="GO:0003700">
    <property type="term" value="F:DNA-binding transcription factor activity"/>
    <property type="evidence" value="ECO:0007669"/>
    <property type="project" value="InterPro"/>
</dbReference>
<dbReference type="PANTHER" id="PTHR33164:SF99">
    <property type="entry name" value="MARR FAMILY REGULATORY PROTEIN"/>
    <property type="match status" value="1"/>
</dbReference>
<dbReference type="InterPro" id="IPR036390">
    <property type="entry name" value="WH_DNA-bd_sf"/>
</dbReference>
<evidence type="ECO:0000313" key="2">
    <source>
        <dbReference type="EMBL" id="OBI29850.1"/>
    </source>
</evidence>
<dbReference type="Proteomes" id="UP000093943">
    <property type="component" value="Unassembled WGS sequence"/>
</dbReference>
<sequence length="154" mass="16513">MPGVDDAGKRCWHEFLESAEALFPAMHDRLHAAHRLALIDVLLLDRIAKSPGGAVPMSTLGEAFALTPSGVTQHIARLESDDLVRRGPGQGDRRRVVAGITAPGRARLGSALACYAKEIRRMYLDPMSRPQAIALGDACRRISVPLKSGAGRPA</sequence>
<accession>A0A1A2P2R3</accession>
<evidence type="ECO:0000313" key="3">
    <source>
        <dbReference type="Proteomes" id="UP000093943"/>
    </source>
</evidence>
<dbReference type="Pfam" id="PF12802">
    <property type="entry name" value="MarR_2"/>
    <property type="match status" value="1"/>
</dbReference>
<dbReference type="PANTHER" id="PTHR33164">
    <property type="entry name" value="TRANSCRIPTIONAL REGULATOR, MARR FAMILY"/>
    <property type="match status" value="1"/>
</dbReference>
<reference evidence="3" key="1">
    <citation type="submission" date="2016-06" db="EMBL/GenBank/DDBJ databases">
        <authorList>
            <person name="Sutton G."/>
            <person name="Brinkac L."/>
            <person name="Sanka R."/>
            <person name="Adams M."/>
            <person name="Lau E."/>
            <person name="Sam S."/>
            <person name="Sreng N."/>
            <person name="Him V."/>
            <person name="Kerleguer A."/>
            <person name="Cheng S."/>
        </authorList>
    </citation>
    <scope>NUCLEOTIDE SEQUENCE [LARGE SCALE GENOMIC DNA]</scope>
    <source>
        <strain evidence="3">E1876</strain>
    </source>
</reference>
<comment type="caution">
    <text evidence="2">The sequence shown here is derived from an EMBL/GenBank/DDBJ whole genome shotgun (WGS) entry which is preliminary data.</text>
</comment>
<dbReference type="EMBL" id="LZKG01000083">
    <property type="protein sequence ID" value="OBI29850.1"/>
    <property type="molecule type" value="Genomic_DNA"/>
</dbReference>
<dbReference type="InterPro" id="IPR036388">
    <property type="entry name" value="WH-like_DNA-bd_sf"/>
</dbReference>
<dbReference type="AlphaFoldDB" id="A0A1A2P2R3"/>
<evidence type="ECO:0000259" key="1">
    <source>
        <dbReference type="SMART" id="SM00347"/>
    </source>
</evidence>
<gene>
    <name evidence="2" type="ORF">A5710_20555</name>
</gene>
<organism evidence="2 3">
    <name type="scientific">Mycolicibacter sinensis (strain JDM601)</name>
    <name type="common">Mycobacterium sinense</name>
    <dbReference type="NCBI Taxonomy" id="875328"/>
    <lineage>
        <taxon>Bacteria</taxon>
        <taxon>Bacillati</taxon>
        <taxon>Actinomycetota</taxon>
        <taxon>Actinomycetes</taxon>
        <taxon>Mycobacteriales</taxon>
        <taxon>Mycobacteriaceae</taxon>
        <taxon>Mycolicibacter</taxon>
    </lineage>
</organism>
<dbReference type="InterPro" id="IPR000835">
    <property type="entry name" value="HTH_MarR-typ"/>
</dbReference>
<proteinExistence type="predicted"/>
<feature type="domain" description="HTH marR-type" evidence="1">
    <location>
        <begin position="29"/>
        <end position="132"/>
    </location>
</feature>
<dbReference type="SMART" id="SM00347">
    <property type="entry name" value="HTH_MARR"/>
    <property type="match status" value="1"/>
</dbReference>
<dbReference type="Gene3D" id="1.10.10.10">
    <property type="entry name" value="Winged helix-like DNA-binding domain superfamily/Winged helix DNA-binding domain"/>
    <property type="match status" value="1"/>
</dbReference>
<dbReference type="InterPro" id="IPR039422">
    <property type="entry name" value="MarR/SlyA-like"/>
</dbReference>